<dbReference type="CDD" id="cd04722">
    <property type="entry name" value="TIM_phosphate_binding"/>
    <property type="match status" value="1"/>
</dbReference>
<organism evidence="3 5">
    <name type="scientific">Draconibacterium orientale</name>
    <dbReference type="NCBI Taxonomy" id="1168034"/>
    <lineage>
        <taxon>Bacteria</taxon>
        <taxon>Pseudomonadati</taxon>
        <taxon>Bacteroidota</taxon>
        <taxon>Bacteroidia</taxon>
        <taxon>Marinilabiliales</taxon>
        <taxon>Prolixibacteraceae</taxon>
        <taxon>Draconibacterium</taxon>
    </lineage>
</organism>
<dbReference type="SUPFAM" id="SSF51366">
    <property type="entry name" value="Ribulose-phoshate binding barrel"/>
    <property type="match status" value="1"/>
</dbReference>
<evidence type="ECO:0000313" key="2">
    <source>
        <dbReference type="EMBL" id="AHW59635.1"/>
    </source>
</evidence>
<evidence type="ECO:0000313" key="3">
    <source>
        <dbReference type="EMBL" id="SES81440.1"/>
    </source>
</evidence>
<reference evidence="3 5" key="2">
    <citation type="submission" date="2016-10" db="EMBL/GenBank/DDBJ databases">
        <authorList>
            <person name="de Groot N.N."/>
        </authorList>
    </citation>
    <scope>NUCLEOTIDE SEQUENCE [LARGE SCALE GENOMIC DNA]</scope>
    <source>
        <strain evidence="3 5">DSM 25947</strain>
    </source>
</reference>
<dbReference type="KEGG" id="dori:FH5T_08655"/>
<name>X5DWP5_9BACT</name>
<dbReference type="Proteomes" id="UP000023772">
    <property type="component" value="Chromosome"/>
</dbReference>
<dbReference type="OrthoDB" id="9791357at2"/>
<proteinExistence type="inferred from homology"/>
<gene>
    <name evidence="2" type="ORF">FH5T_08655</name>
    <name evidence="3" type="ORF">SAMN05444285_102157</name>
</gene>
<reference evidence="2 4" key="1">
    <citation type="submission" date="2014-03" db="EMBL/GenBank/DDBJ databases">
        <title>Complete genome sequence of a deeply braunched marine Bacteroidia bacterium Draconibacterium orientale type strain FH5T.</title>
        <authorList>
            <person name="Li X."/>
            <person name="Wang X."/>
            <person name="Xie Z."/>
            <person name="Du Z."/>
            <person name="Chen G."/>
        </authorList>
    </citation>
    <scope>NUCLEOTIDE SEQUENCE [LARGE SCALE GENOMIC DNA]</scope>
    <source>
        <strain evidence="2 4">FH5</strain>
    </source>
</reference>
<evidence type="ECO:0000256" key="1">
    <source>
        <dbReference type="ARBA" id="ARBA00006007"/>
    </source>
</evidence>
<dbReference type="HOGENOM" id="CLU_075239_1_0_10"/>
<evidence type="ECO:0000313" key="4">
    <source>
        <dbReference type="Proteomes" id="UP000023772"/>
    </source>
</evidence>
<dbReference type="eggNOG" id="COG0434">
    <property type="taxonomic scope" value="Bacteria"/>
</dbReference>
<dbReference type="STRING" id="1168034.FH5T_08655"/>
<dbReference type="EMBL" id="CP007451">
    <property type="protein sequence ID" value="AHW59635.1"/>
    <property type="molecule type" value="Genomic_DNA"/>
</dbReference>
<accession>X5DWP5</accession>
<evidence type="ECO:0000313" key="5">
    <source>
        <dbReference type="Proteomes" id="UP000181981"/>
    </source>
</evidence>
<dbReference type="AlphaFoldDB" id="X5DWP5"/>
<dbReference type="Pfam" id="PF03437">
    <property type="entry name" value="BtpA"/>
    <property type="match status" value="1"/>
</dbReference>
<sequence>MELNKSIIGMVHVGALPGTPKNRLSITEIINAAISDAQKLVQGGVDAIMIENMHDRPYLNRKVGSEIVASMTAVAIKLRQEVSLPLGIQILAGANKQALAVAHAAGFDFIRAEGFVFGHLADEGMMDSDAAELLRYRKQIGADNIKIWTDIKKKHASHAISADVSICDMAKAAVFFLADGVIVTGNATGEEASIKDVQAVVEAVRLPVLIGSGITEQNIAGFWPYADAFIVGSSFKYDGNWQNEVELERVQSFMSRVKHLRNTY</sequence>
<comment type="similarity">
    <text evidence="1">Belongs to the BtpA family.</text>
</comment>
<dbReference type="NCBIfam" id="TIGR00259">
    <property type="entry name" value="thylakoid_BtpA"/>
    <property type="match status" value="1"/>
</dbReference>
<dbReference type="InterPro" id="IPR011060">
    <property type="entry name" value="RibuloseP-bd_barrel"/>
</dbReference>
<protein>
    <submittedName>
        <fullName evidence="2">BtpA family membrane complex biogenesis protein</fullName>
    </submittedName>
</protein>
<dbReference type="InterPro" id="IPR005137">
    <property type="entry name" value="BtpA"/>
</dbReference>
<dbReference type="RefSeq" id="WP_051567726.1">
    <property type="nucleotide sequence ID" value="NZ_FOHT01000002.1"/>
</dbReference>
<dbReference type="EMBL" id="FOHT01000002">
    <property type="protein sequence ID" value="SES81440.1"/>
    <property type="molecule type" value="Genomic_DNA"/>
</dbReference>
<dbReference type="PANTHER" id="PTHR21381">
    <property type="entry name" value="ZGC:162297"/>
    <property type="match status" value="1"/>
</dbReference>
<keyword evidence="4" id="KW-1185">Reference proteome</keyword>
<dbReference type="Proteomes" id="UP000181981">
    <property type="component" value="Unassembled WGS sequence"/>
</dbReference>
<dbReference type="PIRSF" id="PIRSF005956">
    <property type="entry name" value="BtpA"/>
    <property type="match status" value="1"/>
</dbReference>
<dbReference type="PANTHER" id="PTHR21381:SF3">
    <property type="entry name" value="SGC REGION PROTEIN SGCQ-RELATED"/>
    <property type="match status" value="1"/>
</dbReference>